<dbReference type="Proteomes" id="UP001238163">
    <property type="component" value="Unassembled WGS sequence"/>
</dbReference>
<evidence type="ECO:0000313" key="3">
    <source>
        <dbReference type="Proteomes" id="UP001238163"/>
    </source>
</evidence>
<keyword evidence="3" id="KW-1185">Reference proteome</keyword>
<dbReference type="Pfam" id="PF05016">
    <property type="entry name" value="ParE_toxin"/>
    <property type="match status" value="1"/>
</dbReference>
<evidence type="ECO:0000313" key="2">
    <source>
        <dbReference type="EMBL" id="MDQ0288404.1"/>
    </source>
</evidence>
<sequence length="84" mass="9594">MAYRITFKASVSRDLKKLSKDEADRILLGIAVDLPGMADRLPELKGKFAGLRKYRIGDYRVIFVIIGDAILITRIGHRREINKH</sequence>
<evidence type="ECO:0000256" key="1">
    <source>
        <dbReference type="ARBA" id="ARBA00022649"/>
    </source>
</evidence>
<keyword evidence="1" id="KW-1277">Toxin-antitoxin system</keyword>
<protein>
    <submittedName>
        <fullName evidence="2">mRNA interferase RelE/StbE</fullName>
    </submittedName>
</protein>
<reference evidence="2" key="1">
    <citation type="submission" date="2023-07" db="EMBL/GenBank/DDBJ databases">
        <title>Genomic Encyclopedia of Type Strains, Phase IV (KMG-IV): sequencing the most valuable type-strain genomes for metagenomic binning, comparative biology and taxonomic classification.</title>
        <authorList>
            <person name="Goeker M."/>
        </authorList>
    </citation>
    <scope>NUCLEOTIDE SEQUENCE</scope>
    <source>
        <strain evidence="2">DSM 24202</strain>
    </source>
</reference>
<dbReference type="Gene3D" id="3.30.2310.20">
    <property type="entry name" value="RelE-like"/>
    <property type="match status" value="1"/>
</dbReference>
<comment type="caution">
    <text evidence="2">The sequence shown here is derived from an EMBL/GenBank/DDBJ whole genome shotgun (WGS) entry which is preliminary data.</text>
</comment>
<organism evidence="2 3">
    <name type="scientific">Oligosphaera ethanolica</name>
    <dbReference type="NCBI Taxonomy" id="760260"/>
    <lineage>
        <taxon>Bacteria</taxon>
        <taxon>Pseudomonadati</taxon>
        <taxon>Lentisphaerota</taxon>
        <taxon>Oligosphaeria</taxon>
        <taxon>Oligosphaerales</taxon>
        <taxon>Oligosphaeraceae</taxon>
        <taxon>Oligosphaera</taxon>
    </lineage>
</organism>
<dbReference type="AlphaFoldDB" id="A0AAE3VDB3"/>
<proteinExistence type="predicted"/>
<dbReference type="RefSeq" id="WP_307259726.1">
    <property type="nucleotide sequence ID" value="NZ_JAUSVL010000001.1"/>
</dbReference>
<dbReference type="InterPro" id="IPR035093">
    <property type="entry name" value="RelE/ParE_toxin_dom_sf"/>
</dbReference>
<dbReference type="SUPFAM" id="SSF143011">
    <property type="entry name" value="RelE-like"/>
    <property type="match status" value="1"/>
</dbReference>
<gene>
    <name evidence="2" type="ORF">J3R75_000511</name>
</gene>
<dbReference type="EMBL" id="JAUSVL010000001">
    <property type="protein sequence ID" value="MDQ0288404.1"/>
    <property type="molecule type" value="Genomic_DNA"/>
</dbReference>
<dbReference type="InterPro" id="IPR007712">
    <property type="entry name" value="RelE/ParE_toxin"/>
</dbReference>
<accession>A0AAE3VDB3</accession>
<name>A0AAE3VDB3_9BACT</name>